<feature type="domain" description="Methyltransferase FkbM" evidence="1">
    <location>
        <begin position="67"/>
        <end position="214"/>
    </location>
</feature>
<dbReference type="Proteomes" id="UP000556026">
    <property type="component" value="Unassembled WGS sequence"/>
</dbReference>
<dbReference type="InterPro" id="IPR006342">
    <property type="entry name" value="FkbM_mtfrase"/>
</dbReference>
<gene>
    <name evidence="2" type="ORF">GMST_08390</name>
</gene>
<comment type="caution">
    <text evidence="2">The sequence shown here is derived from an EMBL/GenBank/DDBJ whole genome shotgun (WGS) entry which is preliminary data.</text>
</comment>
<dbReference type="PANTHER" id="PTHR36973:SF4">
    <property type="entry name" value="NODULATION PROTEIN"/>
    <property type="match status" value="1"/>
</dbReference>
<protein>
    <submittedName>
        <fullName evidence="2">Methyltransferase FkbM</fullName>
    </submittedName>
</protein>
<reference evidence="3" key="1">
    <citation type="submission" date="2020-06" db="EMBL/GenBank/DDBJ databases">
        <title>Draft genomic sequence of Geomonas sp. Red330.</title>
        <authorList>
            <person name="Itoh H."/>
            <person name="Zhenxing X."/>
            <person name="Ushijima N."/>
            <person name="Masuda Y."/>
            <person name="Shiratori Y."/>
            <person name="Senoo K."/>
        </authorList>
    </citation>
    <scope>NUCLEOTIDE SEQUENCE [LARGE SCALE GENOMIC DNA]</scope>
    <source>
        <strain evidence="3">Red330</strain>
    </source>
</reference>
<dbReference type="GO" id="GO:0032259">
    <property type="term" value="P:methylation"/>
    <property type="evidence" value="ECO:0007669"/>
    <property type="project" value="UniProtKB-KW"/>
</dbReference>
<proteinExistence type="predicted"/>
<dbReference type="AlphaFoldDB" id="A0A6V8MF59"/>
<evidence type="ECO:0000313" key="3">
    <source>
        <dbReference type="Proteomes" id="UP000556026"/>
    </source>
</evidence>
<keyword evidence="2" id="KW-0808">Transferase</keyword>
<name>A0A6V8MF59_9BACT</name>
<dbReference type="InterPro" id="IPR053188">
    <property type="entry name" value="FkbM_Methyltransferase"/>
</dbReference>
<keyword evidence="2" id="KW-0489">Methyltransferase</keyword>
<dbReference type="InterPro" id="IPR029063">
    <property type="entry name" value="SAM-dependent_MTases_sf"/>
</dbReference>
<accession>A0A6V8MF59</accession>
<evidence type="ECO:0000313" key="2">
    <source>
        <dbReference type="EMBL" id="GFO58514.1"/>
    </source>
</evidence>
<evidence type="ECO:0000259" key="1">
    <source>
        <dbReference type="Pfam" id="PF05050"/>
    </source>
</evidence>
<dbReference type="SUPFAM" id="SSF53335">
    <property type="entry name" value="S-adenosyl-L-methionine-dependent methyltransferases"/>
    <property type="match status" value="1"/>
</dbReference>
<organism evidence="2 3">
    <name type="scientific">Geomonas silvestris</name>
    <dbReference type="NCBI Taxonomy" id="2740184"/>
    <lineage>
        <taxon>Bacteria</taxon>
        <taxon>Pseudomonadati</taxon>
        <taxon>Thermodesulfobacteriota</taxon>
        <taxon>Desulfuromonadia</taxon>
        <taxon>Geobacterales</taxon>
        <taxon>Geobacteraceae</taxon>
        <taxon>Geomonas</taxon>
    </lineage>
</organism>
<dbReference type="GO" id="GO:0008171">
    <property type="term" value="F:O-methyltransferase activity"/>
    <property type="evidence" value="ECO:0007669"/>
    <property type="project" value="TreeGrafter"/>
</dbReference>
<dbReference type="Pfam" id="PF05050">
    <property type="entry name" value="Methyltransf_21"/>
    <property type="match status" value="1"/>
</dbReference>
<dbReference type="EMBL" id="BLXX01000002">
    <property type="protein sequence ID" value="GFO58514.1"/>
    <property type="molecule type" value="Genomic_DNA"/>
</dbReference>
<keyword evidence="3" id="KW-1185">Reference proteome</keyword>
<dbReference type="Gene3D" id="3.40.50.150">
    <property type="entry name" value="Vaccinia Virus protein VP39"/>
    <property type="match status" value="1"/>
</dbReference>
<sequence length="278" mass="31573">MKSTIKRGWRRLAARQSFRKINELMFDCAIAGLGILNYENEYWSGEKFFSEKLLPLYLTAPNPVLMDVGGNTGDYTKMLKTAVPESTVWTFEPNPKTFAKMSEEIADLGAHAINKGLGSEEGILKFYDRKDQASSSQHGSLYREVIEELHRVDSEEMEVSITTLDKFCEANSIERINLLKIDTEGHELEVLKGARGLIEADKIDVLHIEFNEMNIVSRVFFRDLAKILPNHLPYRLLPQGAIPLSGSPLKTELFAFQNLIFVHRKFSPDKSMKPGKYA</sequence>
<dbReference type="RefSeq" id="WP_183353377.1">
    <property type="nucleotide sequence ID" value="NZ_BLXX01000002.1"/>
</dbReference>
<dbReference type="NCBIfam" id="TIGR01444">
    <property type="entry name" value="fkbM_fam"/>
    <property type="match status" value="1"/>
</dbReference>
<dbReference type="PANTHER" id="PTHR36973">
    <property type="entry name" value="SLL1456 PROTEIN-RELATED"/>
    <property type="match status" value="1"/>
</dbReference>